<keyword evidence="3" id="KW-0285">Flavoprotein</keyword>
<protein>
    <submittedName>
        <fullName evidence="7">Acyl-CoA dehydrogenase</fullName>
    </submittedName>
</protein>
<organism evidence="7 8">
    <name type="scientific">Flaviflexus salsibiostraticola</name>
    <dbReference type="NCBI Taxonomy" id="1282737"/>
    <lineage>
        <taxon>Bacteria</taxon>
        <taxon>Bacillati</taxon>
        <taxon>Actinomycetota</taxon>
        <taxon>Actinomycetes</taxon>
        <taxon>Actinomycetales</taxon>
        <taxon>Actinomycetaceae</taxon>
        <taxon>Flaviflexus</taxon>
    </lineage>
</organism>
<dbReference type="GO" id="GO:0003995">
    <property type="term" value="F:acyl-CoA dehydrogenase activity"/>
    <property type="evidence" value="ECO:0007669"/>
    <property type="project" value="TreeGrafter"/>
</dbReference>
<keyword evidence="4" id="KW-0274">FAD</keyword>
<comment type="similarity">
    <text evidence="2">Belongs to the acyl-CoA dehydrogenase family.</text>
</comment>
<evidence type="ECO:0000313" key="7">
    <source>
        <dbReference type="EMBL" id="AZN29699.1"/>
    </source>
</evidence>
<dbReference type="InterPro" id="IPR013786">
    <property type="entry name" value="AcylCoA_DH/ox_N"/>
</dbReference>
<evidence type="ECO:0000256" key="1">
    <source>
        <dbReference type="ARBA" id="ARBA00001974"/>
    </source>
</evidence>
<evidence type="ECO:0000256" key="2">
    <source>
        <dbReference type="ARBA" id="ARBA00009347"/>
    </source>
</evidence>
<reference evidence="7 8" key="1">
    <citation type="submission" date="2018-12" db="EMBL/GenBank/DDBJ databases">
        <title>Complete genome sequence of Flaviflexus salsibiostraticola KCTC 33148.</title>
        <authorList>
            <person name="Bae J.-W."/>
        </authorList>
    </citation>
    <scope>NUCLEOTIDE SEQUENCE [LARGE SCALE GENOMIC DNA]</scope>
    <source>
        <strain evidence="7 8">KCTC 33148</strain>
    </source>
</reference>
<evidence type="ECO:0000259" key="6">
    <source>
        <dbReference type="Pfam" id="PF02771"/>
    </source>
</evidence>
<dbReference type="Pfam" id="PF00441">
    <property type="entry name" value="Acyl-CoA_dh_1"/>
    <property type="match status" value="1"/>
</dbReference>
<evidence type="ECO:0000259" key="5">
    <source>
        <dbReference type="Pfam" id="PF00441"/>
    </source>
</evidence>
<dbReference type="EMBL" id="CP034438">
    <property type="protein sequence ID" value="AZN29699.1"/>
    <property type="molecule type" value="Genomic_DNA"/>
</dbReference>
<sequence length="381" mass="41220">MTFLSPDLLDRIHSRAEETDRLNSFPHEDLAELTAAGYLTAFVPQEFGGAGLTAEQICAEQTRLAQAAPATALGINMHHIIVGLGRHLVASGIDSGRQILEGAMNGDIFAFGISEPGNDLVLFGSMTEARPDGEGGYSFHGLKVFTSLSPVWTKLMTFGRDDSGDDGPHSVFAILDRERGGFTVRDDWDTLGMRGTQSNSTMLEGAHAPAEQVLQRVEPGPSKEPVIFGIFSYFEVFLAATYLGIGNRAIEVAAEKVKTRRSVLHQDVYANDPDIRWRLASAALRMNSAAAEVTLLARDLDAGRDRGDLWYPQLSAAKNAASEASLYAVEQAIRSTGGSSYSNSNELSRLYRDVLAGLFQPSDQESLHSSWANVVLGPITE</sequence>
<name>A0A3Q8WTD8_9ACTO</name>
<dbReference type="SUPFAM" id="SSF56645">
    <property type="entry name" value="Acyl-CoA dehydrogenase NM domain-like"/>
    <property type="match status" value="1"/>
</dbReference>
<evidence type="ECO:0000313" key="8">
    <source>
        <dbReference type="Proteomes" id="UP000270021"/>
    </source>
</evidence>
<dbReference type="Gene3D" id="1.20.140.10">
    <property type="entry name" value="Butyryl-CoA Dehydrogenase, subunit A, domain 3"/>
    <property type="match status" value="1"/>
</dbReference>
<dbReference type="PANTHER" id="PTHR43884">
    <property type="entry name" value="ACYL-COA DEHYDROGENASE"/>
    <property type="match status" value="1"/>
</dbReference>
<keyword evidence="8" id="KW-1185">Reference proteome</keyword>
<dbReference type="SUPFAM" id="SSF47203">
    <property type="entry name" value="Acyl-CoA dehydrogenase C-terminal domain-like"/>
    <property type="match status" value="1"/>
</dbReference>
<evidence type="ECO:0000256" key="4">
    <source>
        <dbReference type="ARBA" id="ARBA00022827"/>
    </source>
</evidence>
<dbReference type="RefSeq" id="WP_126039801.1">
    <property type="nucleotide sequence ID" value="NZ_CP034438.1"/>
</dbReference>
<feature type="domain" description="Acyl-CoA dehydrogenase/oxidase N-terminal" evidence="6">
    <location>
        <begin position="11"/>
        <end position="83"/>
    </location>
</feature>
<accession>A0A3Q8WTD8</accession>
<gene>
    <name evidence="7" type="ORF">EJO69_04790</name>
</gene>
<dbReference type="Pfam" id="PF02771">
    <property type="entry name" value="Acyl-CoA_dh_N"/>
    <property type="match status" value="1"/>
</dbReference>
<dbReference type="InterPro" id="IPR046373">
    <property type="entry name" value="Acyl-CoA_Oxase/DH_mid-dom_sf"/>
</dbReference>
<dbReference type="InterPro" id="IPR009100">
    <property type="entry name" value="AcylCoA_DH/oxidase_NM_dom_sf"/>
</dbReference>
<comment type="cofactor">
    <cofactor evidence="1">
        <name>FAD</name>
        <dbReference type="ChEBI" id="CHEBI:57692"/>
    </cofactor>
</comment>
<evidence type="ECO:0000256" key="3">
    <source>
        <dbReference type="ARBA" id="ARBA00022630"/>
    </source>
</evidence>
<proteinExistence type="inferred from homology"/>
<dbReference type="InterPro" id="IPR036250">
    <property type="entry name" value="AcylCo_DH-like_C"/>
</dbReference>
<dbReference type="KEGG" id="fsl:EJO69_04790"/>
<dbReference type="Proteomes" id="UP000270021">
    <property type="component" value="Chromosome"/>
</dbReference>
<dbReference type="OrthoDB" id="3404950at2"/>
<dbReference type="PIRSF" id="PIRSF016578">
    <property type="entry name" value="HsaA"/>
    <property type="match status" value="1"/>
</dbReference>
<dbReference type="Gene3D" id="2.40.110.10">
    <property type="entry name" value="Butyryl-CoA Dehydrogenase, subunit A, domain 2"/>
    <property type="match status" value="1"/>
</dbReference>
<feature type="domain" description="Acyl-CoA dehydrogenase/oxidase C-terminal" evidence="5">
    <location>
        <begin position="237"/>
        <end position="356"/>
    </location>
</feature>
<dbReference type="Gene3D" id="1.10.540.10">
    <property type="entry name" value="Acyl-CoA dehydrogenase/oxidase, N-terminal domain"/>
    <property type="match status" value="1"/>
</dbReference>
<dbReference type="InterPro" id="IPR037069">
    <property type="entry name" value="AcylCoA_DH/ox_N_sf"/>
</dbReference>
<dbReference type="AlphaFoldDB" id="A0A3Q8WTD8"/>
<dbReference type="InterPro" id="IPR009075">
    <property type="entry name" value="AcylCo_DH/oxidase_C"/>
</dbReference>
<dbReference type="PANTHER" id="PTHR43884:SF12">
    <property type="entry name" value="ISOVALERYL-COA DEHYDROGENASE, MITOCHONDRIAL-RELATED"/>
    <property type="match status" value="1"/>
</dbReference>
<dbReference type="GO" id="GO:0050660">
    <property type="term" value="F:flavin adenine dinucleotide binding"/>
    <property type="evidence" value="ECO:0007669"/>
    <property type="project" value="InterPro"/>
</dbReference>